<name>A0A813LAU5_POLGL</name>
<reference evidence="2" key="1">
    <citation type="submission" date="2021-02" db="EMBL/GenBank/DDBJ databases">
        <authorList>
            <person name="Dougan E. K."/>
            <person name="Rhodes N."/>
            <person name="Thang M."/>
            <person name="Chan C."/>
        </authorList>
    </citation>
    <scope>NUCLEOTIDE SEQUENCE</scope>
</reference>
<dbReference type="Proteomes" id="UP000626109">
    <property type="component" value="Unassembled WGS sequence"/>
</dbReference>
<dbReference type="AlphaFoldDB" id="A0A813LAU5"/>
<gene>
    <name evidence="2" type="ORF">PGLA2088_LOCUS41239</name>
</gene>
<protein>
    <submittedName>
        <fullName evidence="2">Uncharacterized protein</fullName>
    </submittedName>
</protein>
<comment type="caution">
    <text evidence="2">The sequence shown here is derived from an EMBL/GenBank/DDBJ whole genome shotgun (WGS) entry which is preliminary data.</text>
</comment>
<evidence type="ECO:0000256" key="1">
    <source>
        <dbReference type="SAM" id="MobiDB-lite"/>
    </source>
</evidence>
<dbReference type="EMBL" id="CAJNNW010033771">
    <property type="protein sequence ID" value="CAE8720306.1"/>
    <property type="molecule type" value="Genomic_DNA"/>
</dbReference>
<accession>A0A813LAU5</accession>
<proteinExistence type="predicted"/>
<organism evidence="2 3">
    <name type="scientific">Polarella glacialis</name>
    <name type="common">Dinoflagellate</name>
    <dbReference type="NCBI Taxonomy" id="89957"/>
    <lineage>
        <taxon>Eukaryota</taxon>
        <taxon>Sar</taxon>
        <taxon>Alveolata</taxon>
        <taxon>Dinophyceae</taxon>
        <taxon>Suessiales</taxon>
        <taxon>Suessiaceae</taxon>
        <taxon>Polarella</taxon>
    </lineage>
</organism>
<sequence length="202" mass="22258">VTVAAAVVPWGVVSSGSGSQQHRYRMFVRIDARHLLEALNRSQSLAPEGSGAKAQAQPVDWVEDEDGPWQPPAPKLEETTSALCVARYFQFTTKRGRHAPLSLWPAKSMCQLSLDSAVAHESFDMTLPEALDQVIGGAVLAVGRRQLDVKLPRMLASPSAVKPEWSGRCRHVGLVKMPQGEWNLDEPQGEWNLDEPQGEWNL</sequence>
<feature type="non-terminal residue" evidence="2">
    <location>
        <position position="202"/>
    </location>
</feature>
<evidence type="ECO:0000313" key="2">
    <source>
        <dbReference type="EMBL" id="CAE8720306.1"/>
    </source>
</evidence>
<feature type="non-terminal residue" evidence="2">
    <location>
        <position position="1"/>
    </location>
</feature>
<evidence type="ECO:0000313" key="3">
    <source>
        <dbReference type="Proteomes" id="UP000626109"/>
    </source>
</evidence>
<feature type="region of interest" description="Disordered" evidence="1">
    <location>
        <begin position="46"/>
        <end position="69"/>
    </location>
</feature>